<dbReference type="Proteomes" id="UP000184172">
    <property type="component" value="Unassembled WGS sequence"/>
</dbReference>
<keyword evidence="2" id="KW-1185">Reference proteome</keyword>
<reference evidence="2" key="1">
    <citation type="submission" date="2016-11" db="EMBL/GenBank/DDBJ databases">
        <authorList>
            <person name="Varghese N."/>
            <person name="Submissions S."/>
        </authorList>
    </citation>
    <scope>NUCLEOTIDE SEQUENCE [LARGE SCALE GENOMIC DNA]</scope>
    <source>
        <strain evidence="2">DSM 26349</strain>
    </source>
</reference>
<dbReference type="AlphaFoldDB" id="A0A1M6L5D1"/>
<name>A0A1M6L5D1_9FLAO</name>
<evidence type="ECO:0008006" key="3">
    <source>
        <dbReference type="Google" id="ProtNLM"/>
    </source>
</evidence>
<protein>
    <recommendedName>
        <fullName evidence="3">Outer membrane protein beta-barrel domain-containing protein</fullName>
    </recommendedName>
</protein>
<accession>A0A1M6L5D1</accession>
<dbReference type="EMBL" id="FQYV01000022">
    <property type="protein sequence ID" value="SHJ66413.1"/>
    <property type="molecule type" value="Genomic_DNA"/>
</dbReference>
<evidence type="ECO:0000313" key="2">
    <source>
        <dbReference type="Proteomes" id="UP000184172"/>
    </source>
</evidence>
<gene>
    <name evidence="1" type="ORF">SAMN04487908_12232</name>
</gene>
<organism evidence="1 2">
    <name type="scientific">Aequorivita viscosa</name>
    <dbReference type="NCBI Taxonomy" id="797419"/>
    <lineage>
        <taxon>Bacteria</taxon>
        <taxon>Pseudomonadati</taxon>
        <taxon>Bacteroidota</taxon>
        <taxon>Flavobacteriia</taxon>
        <taxon>Flavobacteriales</taxon>
        <taxon>Flavobacteriaceae</taxon>
        <taxon>Aequorivita</taxon>
    </lineage>
</organism>
<dbReference type="OrthoDB" id="1411114at2"/>
<dbReference type="STRING" id="797419.SAMN05216556_12135"/>
<dbReference type="RefSeq" id="WP_073220126.1">
    <property type="nucleotide sequence ID" value="NZ_FNNS01000021.1"/>
</dbReference>
<evidence type="ECO:0000313" key="1">
    <source>
        <dbReference type="EMBL" id="SHJ66413.1"/>
    </source>
</evidence>
<proteinExistence type="predicted"/>
<sequence length="291" mass="33277">MKSIIPTIICFIFFVFPSLKAQEQYVVNGESLSLNSEVKGELELLYYGSKRDYRYFLKKGDYITELKDTKKNKRYQHEYIEVLEEHTSDAPVSTEKVYLILPSLQRFFVEYNAIKDTNFVDPKVDPNLKLRLGVYGGVTNSIYTINVENTKQAVAGLDLELIDPVKLKRHSFVLGFRHTFESDDTNYSASQLNLNYRFKFIKSSRFEMYVNAKFASLTFVKNEIESISDDGAYIVNDSATNFGSPLSFGVGADIRVGKGFITLGYHDFVALNLDSNKETPLDFSLGYKFML</sequence>